<dbReference type="GO" id="GO:0016491">
    <property type="term" value="F:oxidoreductase activity"/>
    <property type="evidence" value="ECO:0007669"/>
    <property type="project" value="InterPro"/>
</dbReference>
<accession>A0A9P1DKN2</accession>
<dbReference type="Pfam" id="PF14360">
    <property type="entry name" value="PAP2_C"/>
    <property type="match status" value="1"/>
</dbReference>
<evidence type="ECO:0008006" key="7">
    <source>
        <dbReference type="Google" id="ProtNLM"/>
    </source>
</evidence>
<dbReference type="Gene3D" id="3.90.550.50">
    <property type="match status" value="1"/>
</dbReference>
<dbReference type="EMBL" id="CAMXCT030005301">
    <property type="protein sequence ID" value="CAL4799274.1"/>
    <property type="molecule type" value="Genomic_DNA"/>
</dbReference>
<protein>
    <recommendedName>
        <fullName evidence="7">Cilia- and flagella-associated protein 61 N-terminal domain-containing protein</fullName>
    </recommendedName>
</protein>
<keyword evidence="6" id="KW-1185">Reference proteome</keyword>
<name>A0A9P1DKN2_9DINO</name>
<evidence type="ECO:0000259" key="3">
    <source>
        <dbReference type="Pfam" id="PF23150"/>
    </source>
</evidence>
<dbReference type="PANTHER" id="PTHR21178:SF8">
    <property type="entry name" value="CILIA- AND FLAGELLA-ASSOCIATED PROTEIN 61"/>
    <property type="match status" value="1"/>
</dbReference>
<proteinExistence type="predicted"/>
<organism evidence="4">
    <name type="scientific">Cladocopium goreaui</name>
    <dbReference type="NCBI Taxonomy" id="2562237"/>
    <lineage>
        <taxon>Eukaryota</taxon>
        <taxon>Sar</taxon>
        <taxon>Alveolata</taxon>
        <taxon>Dinophyceae</taxon>
        <taxon>Suessiales</taxon>
        <taxon>Symbiodiniaceae</taxon>
        <taxon>Cladocopium</taxon>
    </lineage>
</organism>
<evidence type="ECO:0000313" key="5">
    <source>
        <dbReference type="EMBL" id="CAL4799274.1"/>
    </source>
</evidence>
<evidence type="ECO:0000259" key="1">
    <source>
        <dbReference type="Pfam" id="PF07992"/>
    </source>
</evidence>
<gene>
    <name evidence="4" type="ORF">C1SCF055_LOCUS37076</name>
</gene>
<evidence type="ECO:0000313" key="4">
    <source>
        <dbReference type="EMBL" id="CAI4011962.1"/>
    </source>
</evidence>
<evidence type="ECO:0000313" key="6">
    <source>
        <dbReference type="Proteomes" id="UP001152797"/>
    </source>
</evidence>
<feature type="domain" description="FAD/NAD(P)-binding" evidence="1">
    <location>
        <begin position="938"/>
        <end position="1111"/>
    </location>
</feature>
<dbReference type="OrthoDB" id="441013at2759"/>
<dbReference type="InterPro" id="IPR025749">
    <property type="entry name" value="Sphingomyelin_synth-like_dom"/>
</dbReference>
<dbReference type="Gene3D" id="3.50.50.60">
    <property type="entry name" value="FAD/NAD(P)-binding domain"/>
    <property type="match status" value="1"/>
</dbReference>
<dbReference type="EMBL" id="CAMXCT010005301">
    <property type="protein sequence ID" value="CAI4011962.1"/>
    <property type="molecule type" value="Genomic_DNA"/>
</dbReference>
<dbReference type="PANTHER" id="PTHR21178">
    <property type="entry name" value="CILIA- AND FLAGELLA-ASSOCIATED PROTEIN 61"/>
    <property type="match status" value="1"/>
</dbReference>
<dbReference type="InterPro" id="IPR036188">
    <property type="entry name" value="FAD/NAD-bd_sf"/>
</dbReference>
<dbReference type="InterPro" id="IPR038884">
    <property type="entry name" value="CFAP61"/>
</dbReference>
<dbReference type="InterPro" id="IPR023753">
    <property type="entry name" value="FAD/NAD-binding_dom"/>
</dbReference>
<feature type="domain" description="CFAP61 dimerisation" evidence="3">
    <location>
        <begin position="1403"/>
        <end position="1522"/>
    </location>
</feature>
<comment type="caution">
    <text evidence="4">The sequence shown here is derived from an EMBL/GenBank/DDBJ whole genome shotgun (WGS) entry which is preliminary data.</text>
</comment>
<dbReference type="Pfam" id="PF07992">
    <property type="entry name" value="Pyr_redox_2"/>
    <property type="match status" value="1"/>
</dbReference>
<reference evidence="4" key="1">
    <citation type="submission" date="2022-10" db="EMBL/GenBank/DDBJ databases">
        <authorList>
            <person name="Chen Y."/>
            <person name="Dougan E. K."/>
            <person name="Chan C."/>
            <person name="Rhodes N."/>
            <person name="Thang M."/>
        </authorList>
    </citation>
    <scope>NUCLEOTIDE SEQUENCE</scope>
</reference>
<sequence length="1612" mass="181575">MCCSSSQVWSPAAPFPSGPCMSDGSAWSRGCCGKCRNWEKRSSTGWELVEKQPSAYYIDSIAVYMVAVMHERRFESITLQDNVRLLLEYLCQFQAFEAAMTQAPELNADEAALYLCAACAFYASNGRALQKIGKLARAMCCQVMPSQNPGCFVNRYDETYSLAEHWREAVTHMRAGGGCNDLIFSGHASVLTFCVLLYQDFGASRWLQSFLWCRVLHASLRIVQSRSHLSVDIVVAVILALLLWHLVPEKPKDEEFFGSALVRSSAIGWSSALVASLALLAALLTQPDAGPMSLANQLRLAQVSVAPSSSVGRHTGPRIYCAMMHIETSRQARRGYLQQGQATWATHCDGYIMWDESREDIAEFDSVVASKDPLDIRLKPSGLSHRWLRTRRLWRHLSGTELEKYDWFCVFDDGGFPIIENLRPLVRHLSPDDAVMMSDRDRPAAFGSLLSRGAVRVLQGLLDKDRHCPRPTKQQPLTKLQAYSTLWSCLVRAPDVRRITWDQPDMRHLLGCQDGDEPVLNFKARQAEPLCRYTAFAFMIPEPSWHATIHQVLYESDRYQKTVAGGRGKRWFEKEEKYEENLGDLLEADTTVDTVVFFKALGQEEQGPFTQDFLAKLLITLHWWGDVDISSPLALLPEDGYREALEKVMQSEEGLFVSHPNSPSWLANMPPHSKDVFCVNMFCLDQAFQTQALDFLLPAFSLFPEKDYCIITQPHTAPNTPLLNAFTIVPPQPQNTFGHVLYLIHRASLLGPPKVVSLKPHLLEQVHPLLDVFEEETRQEIISQSKLFLQERKASELEVFVVDFDSQVVGLIMLQMPNADVVDRLRCCYHLDDYLLVEHHETGGFSNKGHVRLLHWVLNPLFQKYTRRLLQGALRICGKTALFLETELKESVSSIYRELLQVAPRRPPQLKKILREPPKVASFCNIEEELPTEEDLREKERQQLLRDLEQTKALSIVAKKLLSETKIPVNARIVVVGASDCGLSFLESLLSIPHLLFNSLTLLAPGGLEYHHAHHLPLVAGTAAYSHQELRRIMLELRVRILDSRMVHIDRQQKCCILHDGSMLPYDYLVVATGLQDDALHALKIQSMGVEHVTDGYRRVNGAMSAADPSIRDLLVEGGTLVKSLIWNPLSYAVVYGRSLNAYCVVQGLLLRKVPARKIILVLPSRSQESQQGDISVNAFYEGDEVEKKIHHILETMGLKVYEGYRLLGIQQCTRGRLKGLIFEDHNGGEVVPLPAEETAEREREKRFPAPEAARAPMGILEDFGASPAKLPQKLLACRICITADAVNVDPDIFNSVHGNGLVYDGRLIVDHNFGTTDPAIYGAGSLCEFSRRFQRQNSRYLRHDGFNGREVGAKLAGALLKRLDPVNGDSVAAGGVGMTTQDLPSASMLTATEEESSPDLLPEFYMPIAKGGLLPGSLHYYRIHACRRGDMQEEPSIEEQVIVTDTLDLANGTGHFCRLTLDAFGKVDSITYLGGEALQVESLWSLVGLSETFLNYLYQRWRDNDIPDIVEFLADEWATALFHDRFMDFCHQIKLEMLASEEVKDLINKALEAVNLKEGLSRKLLTDIRKDLPSDSVKQIQDHLLDYLQENTNHLKTYFLSWQWAEQGARK</sequence>
<dbReference type="EMBL" id="CAMXCT020005301">
    <property type="protein sequence ID" value="CAL1165337.1"/>
    <property type="molecule type" value="Genomic_DNA"/>
</dbReference>
<dbReference type="Proteomes" id="UP001152797">
    <property type="component" value="Unassembled WGS sequence"/>
</dbReference>
<evidence type="ECO:0000259" key="2">
    <source>
        <dbReference type="Pfam" id="PF14360"/>
    </source>
</evidence>
<reference evidence="5 6" key="2">
    <citation type="submission" date="2024-05" db="EMBL/GenBank/DDBJ databases">
        <authorList>
            <person name="Chen Y."/>
            <person name="Shah S."/>
            <person name="Dougan E. K."/>
            <person name="Thang M."/>
            <person name="Chan C."/>
        </authorList>
    </citation>
    <scope>NUCLEOTIDE SEQUENCE [LARGE SCALE GENOMIC DNA]</scope>
</reference>
<dbReference type="SUPFAM" id="SSF51905">
    <property type="entry name" value="FAD/NAD(P)-binding domain"/>
    <property type="match status" value="1"/>
</dbReference>
<dbReference type="Pfam" id="PF23150">
    <property type="entry name" value="CFAP61_dimer"/>
    <property type="match status" value="1"/>
</dbReference>
<dbReference type="InterPro" id="IPR056299">
    <property type="entry name" value="CFAP61_dimer"/>
</dbReference>
<feature type="domain" description="Sphingomyelin synthase-like" evidence="2">
    <location>
        <begin position="178"/>
        <end position="246"/>
    </location>
</feature>